<evidence type="ECO:0000256" key="1">
    <source>
        <dbReference type="SAM" id="Phobius"/>
    </source>
</evidence>
<feature type="transmembrane region" description="Helical" evidence="1">
    <location>
        <begin position="12"/>
        <end position="30"/>
    </location>
</feature>
<evidence type="ECO:0000313" key="2">
    <source>
        <dbReference type="EMBL" id="KAG5299636.1"/>
    </source>
</evidence>
<feature type="transmembrane region" description="Helical" evidence="1">
    <location>
        <begin position="94"/>
        <end position="117"/>
    </location>
</feature>
<accession>A0A8H7YYV6</accession>
<dbReference type="EMBL" id="JAEVHI010000002">
    <property type="protein sequence ID" value="KAG5299636.1"/>
    <property type="molecule type" value="Genomic_DNA"/>
</dbReference>
<gene>
    <name evidence="2" type="ORF">I7I52_10013</name>
</gene>
<keyword evidence="1" id="KW-0812">Transmembrane</keyword>
<keyword evidence="1" id="KW-1133">Transmembrane helix</keyword>
<protein>
    <submittedName>
        <fullName evidence="2">Uncharacterized protein</fullName>
    </submittedName>
</protein>
<proteinExistence type="predicted"/>
<dbReference type="AlphaFoldDB" id="A0A8H7YYV6"/>
<evidence type="ECO:0000313" key="3">
    <source>
        <dbReference type="Proteomes" id="UP000670092"/>
    </source>
</evidence>
<keyword evidence="1" id="KW-0472">Membrane</keyword>
<name>A0A8H7YYV6_AJECA</name>
<dbReference type="VEuPathDB" id="FungiDB:I7I52_10013"/>
<reference evidence="2 3" key="1">
    <citation type="submission" date="2021-01" db="EMBL/GenBank/DDBJ databases">
        <title>Chromosome-level genome assembly of a human fungal pathogen reveals clustering of transcriptionally co-regulated genes.</title>
        <authorList>
            <person name="Voorhies M."/>
            <person name="Cohen S."/>
            <person name="Shea T.P."/>
            <person name="Petrus S."/>
            <person name="Munoz J.F."/>
            <person name="Poplawski S."/>
            <person name="Goldman W.E."/>
            <person name="Michael T."/>
            <person name="Cuomo C.A."/>
            <person name="Sil A."/>
            <person name="Beyhan S."/>
        </authorList>
    </citation>
    <scope>NUCLEOTIDE SEQUENCE [LARGE SCALE GENOMIC DNA]</scope>
    <source>
        <strain evidence="2 3">G184AR</strain>
    </source>
</reference>
<sequence length="120" mass="13221">MGSSSDHSYCGSSSSFFFFFPSGFFPLPLIRIFGMDDGGTVLYSTYNGRFLYDMPCFLAFDFDCMGALVFPDYSQLIPVKMQGVEQRIRRGWRGGAWAVAVQCSAVLCSGIAPVVFLCVS</sequence>
<dbReference type="Proteomes" id="UP000670092">
    <property type="component" value="Unassembled WGS sequence"/>
</dbReference>
<comment type="caution">
    <text evidence="2">The sequence shown here is derived from an EMBL/GenBank/DDBJ whole genome shotgun (WGS) entry which is preliminary data.</text>
</comment>
<organism evidence="2 3">
    <name type="scientific">Ajellomyces capsulatus</name>
    <name type="common">Darling's disease fungus</name>
    <name type="synonym">Histoplasma capsulatum</name>
    <dbReference type="NCBI Taxonomy" id="5037"/>
    <lineage>
        <taxon>Eukaryota</taxon>
        <taxon>Fungi</taxon>
        <taxon>Dikarya</taxon>
        <taxon>Ascomycota</taxon>
        <taxon>Pezizomycotina</taxon>
        <taxon>Eurotiomycetes</taxon>
        <taxon>Eurotiomycetidae</taxon>
        <taxon>Onygenales</taxon>
        <taxon>Ajellomycetaceae</taxon>
        <taxon>Histoplasma</taxon>
    </lineage>
</organism>